<dbReference type="Pfam" id="PF11927">
    <property type="entry name" value="HODM_asu-like"/>
    <property type="match status" value="1"/>
</dbReference>
<dbReference type="GeneID" id="73467212"/>
<evidence type="ECO:0000256" key="1">
    <source>
        <dbReference type="SAM" id="Phobius"/>
    </source>
</evidence>
<accession>A0A8J5QSX5</accession>
<dbReference type="AlphaFoldDB" id="A0A8J5QSX5"/>
<organism evidence="2 3">
    <name type="scientific">[Candida] subhashii</name>
    <dbReference type="NCBI Taxonomy" id="561895"/>
    <lineage>
        <taxon>Eukaryota</taxon>
        <taxon>Fungi</taxon>
        <taxon>Dikarya</taxon>
        <taxon>Ascomycota</taxon>
        <taxon>Saccharomycotina</taxon>
        <taxon>Pichiomycetes</taxon>
        <taxon>Debaryomycetaceae</taxon>
        <taxon>Spathaspora</taxon>
    </lineage>
</organism>
<reference evidence="2 3" key="1">
    <citation type="journal article" date="2021" name="DNA Res.">
        <title>Genome analysis of Candida subhashii reveals its hybrid nature and dual mitochondrial genome conformations.</title>
        <authorList>
            <person name="Mixao V."/>
            <person name="Hegedusova E."/>
            <person name="Saus E."/>
            <person name="Pryszcz L.P."/>
            <person name="Cillingova A."/>
            <person name="Nosek J."/>
            <person name="Gabaldon T."/>
        </authorList>
    </citation>
    <scope>NUCLEOTIDE SEQUENCE [LARGE SCALE GENOMIC DNA]</scope>
    <source>
        <strain evidence="2 3">CBS 10753</strain>
    </source>
</reference>
<dbReference type="EMBL" id="JAGSYN010000044">
    <property type="protein sequence ID" value="KAG7665981.1"/>
    <property type="molecule type" value="Genomic_DNA"/>
</dbReference>
<evidence type="ECO:0000313" key="2">
    <source>
        <dbReference type="EMBL" id="KAG7665981.1"/>
    </source>
</evidence>
<dbReference type="RefSeq" id="XP_049266213.1">
    <property type="nucleotide sequence ID" value="XM_049408061.1"/>
</dbReference>
<proteinExistence type="predicted"/>
<keyword evidence="1" id="KW-0812">Transmembrane</keyword>
<gene>
    <name evidence="2" type="ORF">J8A68_000411</name>
</gene>
<sequence>MELNLTTIEEYTHQNTNIFTIAAATTTIIIIIVSLLYFFPLPFSKKSKTAPTDTYSTSNEIPKPTPVASSFKWDEHPPLKSYPFKDAIYKLTMGIRTIDISDWLLIEPTYLKSISHKVRIINNKHEDYPADKDLRNSTLFVTPEAADAIREFYDMVMTYLVTKYPMYFKVKDGEYWNLITEKKYPVNSEDVEDVVKLEEYLAENIEEDFIILLKDDQSTVDEYYFKAGVFAFAAGFNPQDRFNKPLSFIHHPVPSYESKLKLSMNRYFQRMTPGQFITRSNFSVQTHGKYYVDDSNKGHNLPEGFVQTELPYEELDFENQVHYRSERQTLTKLPKSGAVVFTIRTYLMPIAQVKAEGEEVAMRLKGAIEKLPPDIASYKRADEWGPAVCRYLSE</sequence>
<feature type="transmembrane region" description="Helical" evidence="1">
    <location>
        <begin position="18"/>
        <end position="39"/>
    </location>
</feature>
<keyword evidence="1" id="KW-1133">Transmembrane helix</keyword>
<keyword evidence="1" id="KW-0472">Membrane</keyword>
<name>A0A8J5QSX5_9ASCO</name>
<dbReference type="OrthoDB" id="5043642at2759"/>
<protein>
    <submittedName>
        <fullName evidence="2">Uncharacterized protein</fullName>
    </submittedName>
</protein>
<dbReference type="InterPro" id="IPR021848">
    <property type="entry name" value="HODM_asu-like"/>
</dbReference>
<comment type="caution">
    <text evidence="2">The sequence shown here is derived from an EMBL/GenBank/DDBJ whole genome shotgun (WGS) entry which is preliminary data.</text>
</comment>
<dbReference type="Proteomes" id="UP000694255">
    <property type="component" value="Unassembled WGS sequence"/>
</dbReference>
<keyword evidence="3" id="KW-1185">Reference proteome</keyword>
<evidence type="ECO:0000313" key="3">
    <source>
        <dbReference type="Proteomes" id="UP000694255"/>
    </source>
</evidence>